<feature type="domain" description="Amino acid transporter transmembrane" evidence="7">
    <location>
        <begin position="71"/>
        <end position="475"/>
    </location>
</feature>
<dbReference type="InterPro" id="IPR013057">
    <property type="entry name" value="AA_transpt_TM"/>
</dbReference>
<dbReference type="PANTHER" id="PTHR22950">
    <property type="entry name" value="AMINO ACID TRANSPORTER"/>
    <property type="match status" value="1"/>
</dbReference>
<sequence>MSYQKEATASGPTRRSSIQHQQLMVDSSINTHINASAMLTSEKTPLLNSITSAGDQLVNSSVVGGGIQTGVSWGMAAFLLVNTALGAGMLNYPYAYNQIGGVWAAALMQVVLLFFITSTMFILVYCADFNRDDTYHDVLLSMCGKRAQQLSAMSILFTCYGINITFLVIIGDQYDRIFHSLMTPDQLEAYWFIDRKFTIFLTSTLFIWPMCYAQRLDFLRHASILGMFAMLYVAFLTVYEHYKLDEETIDAITSTIQATHMTQQEQQHTATVAGAANQTLAPALEPVTAAATTATKHIQWFEPLAVVPVLCFAYQTHEIIVPVYACMKERFIGSFMKASVFGLVILFFLYNLVGAFGYLTFGERVGADIMSFYDAKDPVVVVGIVALVIKFITTYPPLMFCGRSALDGLYGELRNMSADEFKSTERARRYIITTIWFLSSVAIAVFAPDISVTLQLLGSMASINVFVFPGMCLVSLTQRLRRARLALLMGELPDNCANGSSVGGGGLDEVDHMTHQRAKDFYLISGSYVGAVMKKNQALRNQCRQQHQHQHANNCCSPTSCLSNGNSANLTNSTSTNPKHFTATFASLIEFENNLRARAVVEEDVEVSENDMNNMKDDSTRNNDDNHQHLVNNHHTKPILTSIRSLQSRRASLGDSQQACHAPPIPFLVGISKLTAIGLYSYSALLIFFGVFIFFLELVTVFGLL</sequence>
<feature type="transmembrane region" description="Helical" evidence="6">
    <location>
        <begin position="218"/>
        <end position="239"/>
    </location>
</feature>
<evidence type="ECO:0000313" key="8">
    <source>
        <dbReference type="EMBL" id="MDE47992.1"/>
    </source>
</evidence>
<protein>
    <submittedName>
        <fullName evidence="8">Putative sodium-coupled neutral amino acid transporter 7</fullName>
    </submittedName>
</protein>
<proteinExistence type="predicted"/>
<dbReference type="GO" id="GO:0015179">
    <property type="term" value="F:L-amino acid transmembrane transporter activity"/>
    <property type="evidence" value="ECO:0007669"/>
    <property type="project" value="TreeGrafter"/>
</dbReference>
<feature type="transmembrane region" description="Helical" evidence="6">
    <location>
        <begin position="102"/>
        <end position="129"/>
    </location>
</feature>
<feature type="transmembrane region" description="Helical" evidence="6">
    <location>
        <begin position="305"/>
        <end position="326"/>
    </location>
</feature>
<keyword evidence="3 6" id="KW-1133">Transmembrane helix</keyword>
<feature type="transmembrane region" description="Helical" evidence="6">
    <location>
        <begin position="679"/>
        <end position="704"/>
    </location>
</feature>
<evidence type="ECO:0000256" key="5">
    <source>
        <dbReference type="SAM" id="MobiDB-lite"/>
    </source>
</evidence>
<evidence type="ECO:0000259" key="7">
    <source>
        <dbReference type="Pfam" id="PF01490"/>
    </source>
</evidence>
<dbReference type="PANTHER" id="PTHR22950:SF652">
    <property type="entry name" value="TRANSMEMBRANE AMINO ACID TRANSPORTER FAMILY PROTEIN"/>
    <property type="match status" value="1"/>
</dbReference>
<dbReference type="EMBL" id="GGYP01003221">
    <property type="protein sequence ID" value="MDE47992.1"/>
    <property type="molecule type" value="Transcribed_RNA"/>
</dbReference>
<feature type="transmembrane region" description="Helical" evidence="6">
    <location>
        <begin position="379"/>
        <end position="406"/>
    </location>
</feature>
<evidence type="ECO:0000256" key="6">
    <source>
        <dbReference type="SAM" id="Phobius"/>
    </source>
</evidence>
<keyword evidence="4 6" id="KW-0472">Membrane</keyword>
<feature type="transmembrane region" description="Helical" evidence="6">
    <location>
        <begin position="70"/>
        <end position="90"/>
    </location>
</feature>
<feature type="transmembrane region" description="Helical" evidence="6">
    <location>
        <begin position="427"/>
        <end position="447"/>
    </location>
</feature>
<organism evidence="8">
    <name type="scientific">Aceria tosichella</name>
    <name type="common">wheat curl mite</name>
    <dbReference type="NCBI Taxonomy" id="561515"/>
    <lineage>
        <taxon>Eukaryota</taxon>
        <taxon>Metazoa</taxon>
        <taxon>Ecdysozoa</taxon>
        <taxon>Arthropoda</taxon>
        <taxon>Chelicerata</taxon>
        <taxon>Arachnida</taxon>
        <taxon>Acari</taxon>
        <taxon>Acariformes</taxon>
        <taxon>Trombidiformes</taxon>
        <taxon>Prostigmata</taxon>
        <taxon>Eupodina</taxon>
        <taxon>Eriophyoidea</taxon>
        <taxon>Eriophyidae</taxon>
        <taxon>Eriophyinae</taxon>
        <taxon>Aceriini</taxon>
        <taxon>Aceria</taxon>
    </lineage>
</organism>
<evidence type="ECO:0000256" key="3">
    <source>
        <dbReference type="ARBA" id="ARBA00022989"/>
    </source>
</evidence>
<dbReference type="Pfam" id="PF01490">
    <property type="entry name" value="Aa_trans"/>
    <property type="match status" value="1"/>
</dbReference>
<evidence type="ECO:0000256" key="1">
    <source>
        <dbReference type="ARBA" id="ARBA00004141"/>
    </source>
</evidence>
<feature type="compositionally biased region" description="Basic and acidic residues" evidence="5">
    <location>
        <begin position="614"/>
        <end position="628"/>
    </location>
</feature>
<name>A0A6G1SDF9_9ACAR</name>
<dbReference type="AlphaFoldDB" id="A0A6G1SDF9"/>
<evidence type="ECO:0000256" key="2">
    <source>
        <dbReference type="ARBA" id="ARBA00022692"/>
    </source>
</evidence>
<dbReference type="GO" id="GO:0016020">
    <property type="term" value="C:membrane"/>
    <property type="evidence" value="ECO:0007669"/>
    <property type="project" value="UniProtKB-SubCell"/>
</dbReference>
<feature type="transmembrane region" description="Helical" evidence="6">
    <location>
        <begin position="453"/>
        <end position="476"/>
    </location>
</feature>
<feature type="transmembrane region" description="Helical" evidence="6">
    <location>
        <begin position="190"/>
        <end position="211"/>
    </location>
</feature>
<accession>A0A6G1SDF9</accession>
<feature type="transmembrane region" description="Helical" evidence="6">
    <location>
        <begin position="338"/>
        <end position="359"/>
    </location>
</feature>
<feature type="region of interest" description="Disordered" evidence="5">
    <location>
        <begin position="612"/>
        <end position="634"/>
    </location>
</feature>
<keyword evidence="2 6" id="KW-0812">Transmembrane</keyword>
<comment type="subcellular location">
    <subcellularLocation>
        <location evidence="1">Membrane</location>
        <topology evidence="1">Multi-pass membrane protein</topology>
    </subcellularLocation>
</comment>
<gene>
    <name evidence="8" type="primary">slc38a7_1</name>
    <name evidence="8" type="ORF">g.535</name>
</gene>
<feature type="transmembrane region" description="Helical" evidence="6">
    <location>
        <begin position="150"/>
        <end position="170"/>
    </location>
</feature>
<reference evidence="8" key="1">
    <citation type="submission" date="2018-10" db="EMBL/GenBank/DDBJ databases">
        <title>Transcriptome assembly of Aceria tosichella (Wheat curl mite) Type 2.</title>
        <authorList>
            <person name="Scully E.D."/>
            <person name="Geib S.M."/>
            <person name="Palmer N.A."/>
            <person name="Gupta A.K."/>
            <person name="Sarath G."/>
            <person name="Tatineni S."/>
        </authorList>
    </citation>
    <scope>NUCLEOTIDE SEQUENCE</scope>
    <source>
        <strain evidence="8">LincolnNE</strain>
    </source>
</reference>
<evidence type="ECO:0000256" key="4">
    <source>
        <dbReference type="ARBA" id="ARBA00023136"/>
    </source>
</evidence>